<dbReference type="AlphaFoldDB" id="A0A6L2ZRZ7"/>
<protein>
    <submittedName>
        <fullName evidence="1">Uncharacterized protein</fullName>
    </submittedName>
</protein>
<evidence type="ECO:0000313" key="1">
    <source>
        <dbReference type="EMBL" id="GFN46981.1"/>
    </source>
</evidence>
<organism evidence="1 2">
    <name type="scientific">Candidatus Regiella insecticola</name>
    <dbReference type="NCBI Taxonomy" id="138073"/>
    <lineage>
        <taxon>Bacteria</taxon>
        <taxon>Pseudomonadati</taxon>
        <taxon>Pseudomonadota</taxon>
        <taxon>Gammaproteobacteria</taxon>
        <taxon>Enterobacterales</taxon>
        <taxon>Enterobacteriaceae</taxon>
        <taxon>aphid secondary symbionts</taxon>
        <taxon>Candidatus Regiella</taxon>
    </lineage>
</organism>
<evidence type="ECO:0000313" key="2">
    <source>
        <dbReference type="Proteomes" id="UP000504714"/>
    </source>
</evidence>
<name>A0A6L2ZRZ7_9ENTR</name>
<reference evidence="1 2" key="1">
    <citation type="submission" date="2020-06" db="EMBL/GenBank/DDBJ databases">
        <title>The genome sequence of Candidatus Regiella insecticola strain Tut.</title>
        <authorList>
            <person name="Nikoh N."/>
            <person name="Tsuchida T."/>
            <person name="Koga R."/>
            <person name="Oshima K."/>
            <person name="Hattori M."/>
            <person name="Fukatsu T."/>
        </authorList>
    </citation>
    <scope>NUCLEOTIDE SEQUENCE [LARGE SCALE GENOMIC DNA]</scope>
    <source>
        <strain evidence="1 2">Tut</strain>
    </source>
</reference>
<sequence length="57" mass="6446">MFNNLLTLPQAIFPSNHWKINMRMAAQAALFLLDHFANNCDTDSNYDSVALIFIVAC</sequence>
<comment type="caution">
    <text evidence="1">The sequence shown here is derived from an EMBL/GenBank/DDBJ whole genome shotgun (WGS) entry which is preliminary data.</text>
</comment>
<gene>
    <name evidence="1" type="ORF">RINTU1_28090</name>
</gene>
<dbReference type="EMBL" id="BLXO01000006">
    <property type="protein sequence ID" value="GFN46981.1"/>
    <property type="molecule type" value="Genomic_DNA"/>
</dbReference>
<proteinExistence type="predicted"/>
<accession>A0A6L2ZRZ7</accession>
<dbReference type="Proteomes" id="UP000504714">
    <property type="component" value="Unassembled WGS sequence"/>
</dbReference>